<dbReference type="Proteomes" id="UP000063063">
    <property type="component" value="Chromosome 30"/>
</dbReference>
<evidence type="ECO:0000313" key="1">
    <source>
        <dbReference type="EMBL" id="AIO00515.2"/>
    </source>
</evidence>
<dbReference type="OrthoDB" id="270449at2759"/>
<reference evidence="1 2" key="1">
    <citation type="journal article" date="2015" name="Sci. Rep.">
        <title>The genome of Leishmania panamensis: insights into genomics of the L. (Viannia) subgenus.</title>
        <authorList>
            <person name="Llanes A."/>
            <person name="Restrepo C.M."/>
            <person name="Vecchio G.D."/>
            <person name="Anguizola F.J."/>
            <person name="Lleonart R."/>
        </authorList>
    </citation>
    <scope>NUCLEOTIDE SEQUENCE [LARGE SCALE GENOMIC DNA]</scope>
    <source>
        <strain evidence="1 2">MHOM/PA/94/PSC-1</strain>
    </source>
</reference>
<name>A0A088RYY2_LEIPA</name>
<evidence type="ECO:0008006" key="3">
    <source>
        <dbReference type="Google" id="ProtNLM"/>
    </source>
</evidence>
<organism evidence="1 2">
    <name type="scientific">Leishmania panamensis</name>
    <dbReference type="NCBI Taxonomy" id="5679"/>
    <lineage>
        <taxon>Eukaryota</taxon>
        <taxon>Discoba</taxon>
        <taxon>Euglenozoa</taxon>
        <taxon>Kinetoplastea</taxon>
        <taxon>Metakinetoplastina</taxon>
        <taxon>Trypanosomatida</taxon>
        <taxon>Trypanosomatidae</taxon>
        <taxon>Leishmaniinae</taxon>
        <taxon>Leishmania</taxon>
        <taxon>Leishmania guyanensis species complex</taxon>
    </lineage>
</organism>
<gene>
    <name evidence="1" type="ORF">LPMP_302930</name>
</gene>
<dbReference type="VEuPathDB" id="TriTrypDB:LPMP_302930"/>
<dbReference type="RefSeq" id="XP_010701315.1">
    <property type="nucleotide sequence ID" value="XM_010703013.1"/>
</dbReference>
<dbReference type="CDD" id="cd06233">
    <property type="entry name" value="M14-like"/>
    <property type="match status" value="1"/>
</dbReference>
<dbReference type="EMBL" id="CP009399">
    <property type="protein sequence ID" value="AIO00515.2"/>
    <property type="molecule type" value="Genomic_DNA"/>
</dbReference>
<dbReference type="KEGG" id="lpan:LPMP_302930"/>
<dbReference type="Pfam" id="PF10994">
    <property type="entry name" value="DUF2817"/>
    <property type="match status" value="1"/>
</dbReference>
<accession>A0A088RYY2</accession>
<dbReference type="GeneID" id="22577346"/>
<dbReference type="Gene3D" id="3.40.630.10">
    <property type="entry name" value="Zn peptidases"/>
    <property type="match status" value="1"/>
</dbReference>
<proteinExistence type="predicted"/>
<dbReference type="SUPFAM" id="SSF53187">
    <property type="entry name" value="Zn-dependent exopeptidases"/>
    <property type="match status" value="1"/>
</dbReference>
<sequence>MAVPCDYVFSTLLVILTGLLFIDLVPLQETMRCSGDYANATQCPEVYYSSSYQLARERFLAAAKTAHAEIEHHLITKRGNVEYYMDTAFFPGKRKAKLLMHTSGTHGVEGYTGSAIQVKLLQAWNKTSLSGPSVLFVHAVNPHGMAHFRRFNEENVDLNRNYLSTEEWAAVKTRVANATGYEDFRTLFVPSAPPRFIDRYVFLYTAAKTLMRHRFIKVKRAFVTGQYHDPVGINYGGEKEQKSISVLRKVLKKHAAATGATEAIYIDVHTGLGPTGVDTMIVKDGRDYEKCSTVFPGVRIGNSQTATSGPSSGYDLAAGIIHPVAELGPNTLAVMEEFGTVNPLYVARAMVLENAAYQLCRGSYTHTVMQSWMRDAFYPQEISFKHATLKRGSSAFWSAWTYLAENQR</sequence>
<dbReference type="InterPro" id="IPR021259">
    <property type="entry name" value="DUF2817"/>
</dbReference>
<keyword evidence="2" id="KW-1185">Reference proteome</keyword>
<evidence type="ECO:0000313" key="2">
    <source>
        <dbReference type="Proteomes" id="UP000063063"/>
    </source>
</evidence>
<dbReference type="AlphaFoldDB" id="A0A088RYY2"/>
<protein>
    <recommendedName>
        <fullName evidence="3">DUF2817 domain-containing protein</fullName>
    </recommendedName>
</protein>
<dbReference type="VEuPathDB" id="TriTrypDB:LPAL13_300034000"/>
<dbReference type="eggNOG" id="ENOG502RV57">
    <property type="taxonomic scope" value="Eukaryota"/>
</dbReference>